<proteinExistence type="predicted"/>
<protein>
    <submittedName>
        <fullName evidence="2">Uncharacterized protein</fullName>
    </submittedName>
</protein>
<gene>
    <name evidence="2" type="ORF">CSSPTR1EN2_LOCUS14248</name>
</gene>
<evidence type="ECO:0000313" key="3">
    <source>
        <dbReference type="Proteomes" id="UP001497512"/>
    </source>
</evidence>
<organism evidence="2 3">
    <name type="scientific">Sphagnum troendelagicum</name>
    <dbReference type="NCBI Taxonomy" id="128251"/>
    <lineage>
        <taxon>Eukaryota</taxon>
        <taxon>Viridiplantae</taxon>
        <taxon>Streptophyta</taxon>
        <taxon>Embryophyta</taxon>
        <taxon>Bryophyta</taxon>
        <taxon>Sphagnophytina</taxon>
        <taxon>Sphagnopsida</taxon>
        <taxon>Sphagnales</taxon>
        <taxon>Sphagnaceae</taxon>
        <taxon>Sphagnum</taxon>
    </lineage>
</organism>
<accession>A0ABP0UDF5</accession>
<evidence type="ECO:0000313" key="2">
    <source>
        <dbReference type="EMBL" id="CAK9218965.1"/>
    </source>
</evidence>
<name>A0ABP0UDF5_9BRYO</name>
<sequence>MPAAAAAVLMKHAAQLHSAGFVAPPDKGAGVGLPQFHHVHLLLVHVPAHGHEPAQLQPGPGLEHEFEPEPEPGPALEPELNQWLGLEPACELEPGLGLDPTVAKMLQAVVTSVEPFGDQKLEM</sequence>
<dbReference type="EMBL" id="OZ019895">
    <property type="protein sequence ID" value="CAK9218965.1"/>
    <property type="molecule type" value="Genomic_DNA"/>
</dbReference>
<keyword evidence="3" id="KW-1185">Reference proteome</keyword>
<reference evidence="2" key="1">
    <citation type="submission" date="2024-02" db="EMBL/GenBank/DDBJ databases">
        <authorList>
            <consortium name="ELIXIR-Norway"/>
            <consortium name="Elixir Norway"/>
        </authorList>
    </citation>
    <scope>NUCLEOTIDE SEQUENCE</scope>
</reference>
<feature type="region of interest" description="Disordered" evidence="1">
    <location>
        <begin position="50"/>
        <end position="78"/>
    </location>
</feature>
<dbReference type="Proteomes" id="UP001497512">
    <property type="component" value="Chromosome 3"/>
</dbReference>
<evidence type="ECO:0000256" key="1">
    <source>
        <dbReference type="SAM" id="MobiDB-lite"/>
    </source>
</evidence>